<dbReference type="InterPro" id="IPR006913">
    <property type="entry name" value="CENP-V/GFA"/>
</dbReference>
<evidence type="ECO:0000256" key="1">
    <source>
        <dbReference type="ARBA" id="ARBA00005495"/>
    </source>
</evidence>
<evidence type="ECO:0000313" key="6">
    <source>
        <dbReference type="Proteomes" id="UP000327167"/>
    </source>
</evidence>
<name>A0A5E6XP61_PSEFL</name>
<organism evidence="5 6">
    <name type="scientific">Pseudomonas fluorescens</name>
    <dbReference type="NCBI Taxonomy" id="294"/>
    <lineage>
        <taxon>Bacteria</taxon>
        <taxon>Pseudomonadati</taxon>
        <taxon>Pseudomonadota</taxon>
        <taxon>Gammaproteobacteria</taxon>
        <taxon>Pseudomonadales</taxon>
        <taxon>Pseudomonadaceae</taxon>
        <taxon>Pseudomonas</taxon>
    </lineage>
</organism>
<dbReference type="AlphaFoldDB" id="A0A5E6XP61"/>
<dbReference type="Pfam" id="PF04828">
    <property type="entry name" value="GFA"/>
    <property type="match status" value="1"/>
</dbReference>
<dbReference type="GO" id="GO:0016846">
    <property type="term" value="F:carbon-sulfur lyase activity"/>
    <property type="evidence" value="ECO:0007669"/>
    <property type="project" value="InterPro"/>
</dbReference>
<sequence length="144" mass="15491">MARNGNGGLDGGLVVLKQIGNTLIRRDHRASCHCGAVILEIHLPEGLPTPHRCDCSFCKRRGAIVAAVPAADLKVIRGKSALLKYSFGQQVAEHFFCGNCGIYTHHRRSTNPHEFGFNVGCLEGVNPYDLGEVPVADGGAWQSP</sequence>
<dbReference type="PANTHER" id="PTHR28620:SF1">
    <property type="entry name" value="CENP-V_GFA DOMAIN-CONTAINING PROTEIN"/>
    <property type="match status" value="1"/>
</dbReference>
<evidence type="ECO:0000256" key="2">
    <source>
        <dbReference type="ARBA" id="ARBA00022723"/>
    </source>
</evidence>
<gene>
    <name evidence="5" type="ORF">PS655_05513</name>
</gene>
<dbReference type="InterPro" id="IPR052355">
    <property type="entry name" value="CENP-V-like"/>
</dbReference>
<dbReference type="PANTHER" id="PTHR28620">
    <property type="entry name" value="CENTROMERE PROTEIN V"/>
    <property type="match status" value="1"/>
</dbReference>
<comment type="similarity">
    <text evidence="1">Belongs to the Gfa family.</text>
</comment>
<dbReference type="PROSITE" id="PS51891">
    <property type="entry name" value="CENP_V_GFA"/>
    <property type="match status" value="1"/>
</dbReference>
<dbReference type="InterPro" id="IPR011057">
    <property type="entry name" value="Mss4-like_sf"/>
</dbReference>
<feature type="domain" description="CENP-V/GFA" evidence="4">
    <location>
        <begin position="28"/>
        <end position="142"/>
    </location>
</feature>
<evidence type="ECO:0000256" key="3">
    <source>
        <dbReference type="ARBA" id="ARBA00022833"/>
    </source>
</evidence>
<reference evidence="5 6" key="1">
    <citation type="submission" date="2019-09" db="EMBL/GenBank/DDBJ databases">
        <authorList>
            <person name="Chandra G."/>
            <person name="Truman W A."/>
        </authorList>
    </citation>
    <scope>NUCLEOTIDE SEQUENCE [LARGE SCALE GENOMIC DNA]</scope>
    <source>
        <strain evidence="5">PS655</strain>
    </source>
</reference>
<dbReference type="Proteomes" id="UP000327167">
    <property type="component" value="Unassembled WGS sequence"/>
</dbReference>
<evidence type="ECO:0000313" key="5">
    <source>
        <dbReference type="EMBL" id="VVN42199.1"/>
    </source>
</evidence>
<dbReference type="EMBL" id="CABVHJ010000026">
    <property type="protein sequence ID" value="VVN42199.1"/>
    <property type="molecule type" value="Genomic_DNA"/>
</dbReference>
<protein>
    <recommendedName>
        <fullName evidence="4">CENP-V/GFA domain-containing protein</fullName>
    </recommendedName>
</protein>
<dbReference type="GO" id="GO:0046872">
    <property type="term" value="F:metal ion binding"/>
    <property type="evidence" value="ECO:0007669"/>
    <property type="project" value="UniProtKB-KW"/>
</dbReference>
<accession>A0A5E6XP61</accession>
<proteinExistence type="inferred from homology"/>
<dbReference type="SUPFAM" id="SSF51316">
    <property type="entry name" value="Mss4-like"/>
    <property type="match status" value="1"/>
</dbReference>
<keyword evidence="3" id="KW-0862">Zinc</keyword>
<keyword evidence="2" id="KW-0479">Metal-binding</keyword>
<dbReference type="Gene3D" id="2.170.150.70">
    <property type="match status" value="1"/>
</dbReference>
<evidence type="ECO:0000259" key="4">
    <source>
        <dbReference type="PROSITE" id="PS51891"/>
    </source>
</evidence>